<proteinExistence type="inferred from homology"/>
<dbReference type="STRING" id="76193.A0A194RIW5"/>
<evidence type="ECO:0000313" key="5">
    <source>
        <dbReference type="Proteomes" id="UP000053240"/>
    </source>
</evidence>
<dbReference type="InterPro" id="IPR010562">
    <property type="entry name" value="Haemolymph_juvenile_hormone-bd"/>
</dbReference>
<dbReference type="Pfam" id="PF06585">
    <property type="entry name" value="JHBP"/>
    <property type="match status" value="1"/>
</dbReference>
<dbReference type="SMART" id="SM00700">
    <property type="entry name" value="JHBP"/>
    <property type="match status" value="1"/>
</dbReference>
<dbReference type="PANTHER" id="PTHR11008:SF41">
    <property type="entry name" value="RE70318P"/>
    <property type="match status" value="1"/>
</dbReference>
<reference evidence="4 5" key="1">
    <citation type="journal article" date="2015" name="Nat. Commun.">
        <title>Outbred genome sequencing and CRISPR/Cas9 gene editing in butterflies.</title>
        <authorList>
            <person name="Li X."/>
            <person name="Fan D."/>
            <person name="Zhang W."/>
            <person name="Liu G."/>
            <person name="Zhang L."/>
            <person name="Zhao L."/>
            <person name="Fang X."/>
            <person name="Chen L."/>
            <person name="Dong Y."/>
            <person name="Chen Y."/>
            <person name="Ding Y."/>
            <person name="Zhao R."/>
            <person name="Feng M."/>
            <person name="Zhu Y."/>
            <person name="Feng Y."/>
            <person name="Jiang X."/>
            <person name="Zhu D."/>
            <person name="Xiang H."/>
            <person name="Feng X."/>
            <person name="Li S."/>
            <person name="Wang J."/>
            <person name="Zhang G."/>
            <person name="Kronforst M.R."/>
            <person name="Wang W."/>
        </authorList>
    </citation>
    <scope>NUCLEOTIDE SEQUENCE [LARGE SCALE GENOMIC DNA]</scope>
    <source>
        <strain evidence="4">Ya'a_city_454_Pm</strain>
        <tissue evidence="4">Whole body</tissue>
    </source>
</reference>
<evidence type="ECO:0000256" key="2">
    <source>
        <dbReference type="ARBA" id="ARBA00023108"/>
    </source>
</evidence>
<dbReference type="FunFam" id="3.15.10.30:FF:000001">
    <property type="entry name" value="Takeout-like protein 1"/>
    <property type="match status" value="1"/>
</dbReference>
<dbReference type="InterPro" id="IPR038606">
    <property type="entry name" value="To_sf"/>
</dbReference>
<dbReference type="EMBL" id="KQ460106">
    <property type="protein sequence ID" value="KPJ17768.1"/>
    <property type="molecule type" value="Genomic_DNA"/>
</dbReference>
<evidence type="ECO:0000256" key="1">
    <source>
        <dbReference type="ARBA" id="ARBA00022729"/>
    </source>
</evidence>
<dbReference type="InParanoid" id="A0A194RIW5"/>
<sequence length="333" mass="36615">MCTAALEAVGAKVHKRIVVRDANVKLKCAGQLSADLMEAHSTTHEMEMITNHLIGMHSSEIAKEVQPAVETALAMVLEDIANKFLKHIPSNMIQSDLDKNSEGHETIPIGGFMCPREEEALSECLKDALNVYIPELATGLPKYGIPPCEPLMIPTLTIQQAAGPISISSTYTNVSVKGPASMRITKVEVNSSKHEVIAKLYIPELRMKGHYNLSGKLLLLPVEGDGKFSAKYGDIYAVLTIALGRLHRENDVDALACEKLDVKFDVGSASINLENLFDGDNELGNTMNTFLNENWQKLAKEFQEPMEEALRDFLKPLADHAFGTLNADDIFLR</sequence>
<dbReference type="AlphaFoldDB" id="A0A194RIW5"/>
<dbReference type="Proteomes" id="UP000053240">
    <property type="component" value="Unassembled WGS sequence"/>
</dbReference>
<evidence type="ECO:0000256" key="3">
    <source>
        <dbReference type="ARBA" id="ARBA00060902"/>
    </source>
</evidence>
<dbReference type="GO" id="GO:0007623">
    <property type="term" value="P:circadian rhythm"/>
    <property type="evidence" value="ECO:0007669"/>
    <property type="project" value="UniProtKB-ARBA"/>
</dbReference>
<dbReference type="PANTHER" id="PTHR11008">
    <property type="entry name" value="PROTEIN TAKEOUT-LIKE PROTEIN"/>
    <property type="match status" value="1"/>
</dbReference>
<keyword evidence="5" id="KW-1185">Reference proteome</keyword>
<accession>A0A194RIW5</accession>
<name>A0A194RIW5_PAPMA</name>
<keyword evidence="1" id="KW-0732">Signal</keyword>
<organism evidence="4 5">
    <name type="scientific">Papilio machaon</name>
    <name type="common">Old World swallowtail butterfly</name>
    <dbReference type="NCBI Taxonomy" id="76193"/>
    <lineage>
        <taxon>Eukaryota</taxon>
        <taxon>Metazoa</taxon>
        <taxon>Ecdysozoa</taxon>
        <taxon>Arthropoda</taxon>
        <taxon>Hexapoda</taxon>
        <taxon>Insecta</taxon>
        <taxon>Pterygota</taxon>
        <taxon>Neoptera</taxon>
        <taxon>Endopterygota</taxon>
        <taxon>Lepidoptera</taxon>
        <taxon>Glossata</taxon>
        <taxon>Ditrysia</taxon>
        <taxon>Papilionoidea</taxon>
        <taxon>Papilionidae</taxon>
        <taxon>Papilioninae</taxon>
        <taxon>Papilio</taxon>
    </lineage>
</organism>
<keyword evidence="2" id="KW-0090">Biological rhythms</keyword>
<comment type="similarity">
    <text evidence="3">Belongs to the TO family.</text>
</comment>
<gene>
    <name evidence="4" type="ORF">RR48_06574</name>
</gene>
<dbReference type="Gene3D" id="3.15.10.30">
    <property type="entry name" value="Haemolymph juvenile hormone binding protein"/>
    <property type="match status" value="2"/>
</dbReference>
<evidence type="ECO:0000313" key="4">
    <source>
        <dbReference type="EMBL" id="KPJ17768.1"/>
    </source>
</evidence>
<protein>
    <submittedName>
        <fullName evidence="4">Protein takeout</fullName>
    </submittedName>
</protein>